<organism evidence="1 2">
    <name type="scientific">Gymnopilus junonius</name>
    <name type="common">Spectacular rustgill mushroom</name>
    <name type="synonym">Gymnopilus spectabilis subsp. junonius</name>
    <dbReference type="NCBI Taxonomy" id="109634"/>
    <lineage>
        <taxon>Eukaryota</taxon>
        <taxon>Fungi</taxon>
        <taxon>Dikarya</taxon>
        <taxon>Basidiomycota</taxon>
        <taxon>Agaricomycotina</taxon>
        <taxon>Agaricomycetes</taxon>
        <taxon>Agaricomycetidae</taxon>
        <taxon>Agaricales</taxon>
        <taxon>Agaricineae</taxon>
        <taxon>Hymenogastraceae</taxon>
        <taxon>Gymnopilus</taxon>
    </lineage>
</organism>
<gene>
    <name evidence="1" type="ORF">CPB84DRAFT_1760245</name>
</gene>
<protein>
    <submittedName>
        <fullName evidence="1">Uncharacterized protein</fullName>
    </submittedName>
</protein>
<evidence type="ECO:0000313" key="1">
    <source>
        <dbReference type="EMBL" id="KAF8913054.1"/>
    </source>
</evidence>
<accession>A0A9P5P143</accession>
<sequence length="64" mass="7588">MFVTTRAQALKTCEEILQLKMEDVKMQLITMFLNSQVARLRRFLDADRVWNDYPDPQFPLEPGK</sequence>
<evidence type="ECO:0000313" key="2">
    <source>
        <dbReference type="Proteomes" id="UP000724874"/>
    </source>
</evidence>
<keyword evidence="2" id="KW-1185">Reference proteome</keyword>
<dbReference type="Proteomes" id="UP000724874">
    <property type="component" value="Unassembled WGS sequence"/>
</dbReference>
<dbReference type="OrthoDB" id="2626014at2759"/>
<proteinExistence type="predicted"/>
<dbReference type="EMBL" id="JADNYJ010000002">
    <property type="protein sequence ID" value="KAF8913054.1"/>
    <property type="molecule type" value="Genomic_DNA"/>
</dbReference>
<dbReference type="AlphaFoldDB" id="A0A9P5P143"/>
<comment type="caution">
    <text evidence="1">The sequence shown here is derived from an EMBL/GenBank/DDBJ whole genome shotgun (WGS) entry which is preliminary data.</text>
</comment>
<name>A0A9P5P143_GYMJU</name>
<reference evidence="1" key="1">
    <citation type="submission" date="2020-11" db="EMBL/GenBank/DDBJ databases">
        <authorList>
            <consortium name="DOE Joint Genome Institute"/>
            <person name="Ahrendt S."/>
            <person name="Riley R."/>
            <person name="Andreopoulos W."/>
            <person name="LaButti K."/>
            <person name="Pangilinan J."/>
            <person name="Ruiz-duenas F.J."/>
            <person name="Barrasa J.M."/>
            <person name="Sanchez-Garcia M."/>
            <person name="Camarero S."/>
            <person name="Miyauchi S."/>
            <person name="Serrano A."/>
            <person name="Linde D."/>
            <person name="Babiker R."/>
            <person name="Drula E."/>
            <person name="Ayuso-Fernandez I."/>
            <person name="Pacheco R."/>
            <person name="Padilla G."/>
            <person name="Ferreira P."/>
            <person name="Barriuso J."/>
            <person name="Kellner H."/>
            <person name="Castanera R."/>
            <person name="Alfaro M."/>
            <person name="Ramirez L."/>
            <person name="Pisabarro A.G."/>
            <person name="Kuo A."/>
            <person name="Tritt A."/>
            <person name="Lipzen A."/>
            <person name="He G."/>
            <person name="Yan M."/>
            <person name="Ng V."/>
            <person name="Cullen D."/>
            <person name="Martin F."/>
            <person name="Rosso M.-N."/>
            <person name="Henrissat B."/>
            <person name="Hibbett D."/>
            <person name="Martinez A.T."/>
            <person name="Grigoriev I.V."/>
        </authorList>
    </citation>
    <scope>NUCLEOTIDE SEQUENCE</scope>
    <source>
        <strain evidence="1">AH 44721</strain>
    </source>
</reference>